<gene>
    <name evidence="6" type="ORF">IAB98_00220</name>
</gene>
<dbReference type="InterPro" id="IPR058639">
    <property type="entry name" value="BSH_YknX-like"/>
</dbReference>
<reference evidence="6" key="2">
    <citation type="journal article" date="2021" name="PeerJ">
        <title>Extensive microbial diversity within the chicken gut microbiome revealed by metagenomics and culture.</title>
        <authorList>
            <person name="Gilroy R."/>
            <person name="Ravi A."/>
            <person name="Getino M."/>
            <person name="Pursley I."/>
            <person name="Horton D.L."/>
            <person name="Alikhan N.F."/>
            <person name="Baker D."/>
            <person name="Gharbi K."/>
            <person name="Hall N."/>
            <person name="Watson M."/>
            <person name="Adriaenssens E.M."/>
            <person name="Foster-Nyarko E."/>
            <person name="Jarju S."/>
            <person name="Secka A."/>
            <person name="Antonio M."/>
            <person name="Oren A."/>
            <person name="Chaudhuri R.R."/>
            <person name="La Ragione R."/>
            <person name="Hildebrand F."/>
            <person name="Pallen M.J."/>
        </authorList>
    </citation>
    <scope>NUCLEOTIDE SEQUENCE</scope>
    <source>
        <strain evidence="6">ChiSxjej1B13-7041</strain>
    </source>
</reference>
<evidence type="ECO:0000259" key="5">
    <source>
        <dbReference type="Pfam" id="PF25984"/>
    </source>
</evidence>
<feature type="compositionally biased region" description="Basic and acidic residues" evidence="4">
    <location>
        <begin position="178"/>
        <end position="193"/>
    </location>
</feature>
<protein>
    <recommendedName>
        <fullName evidence="5">YknX-like barrel-sandwich hybrid domain-containing protein</fullName>
    </recommendedName>
</protein>
<organism evidence="6 7">
    <name type="scientific">Candidatus Egerieimonas intestinavium</name>
    <dbReference type="NCBI Taxonomy" id="2840777"/>
    <lineage>
        <taxon>Bacteria</taxon>
        <taxon>Bacillati</taxon>
        <taxon>Bacillota</taxon>
        <taxon>Clostridia</taxon>
        <taxon>Lachnospirales</taxon>
        <taxon>Lachnospiraceae</taxon>
        <taxon>Lachnospiraceae incertae sedis</taxon>
        <taxon>Candidatus Egerieimonas</taxon>
    </lineage>
</organism>
<feature type="region of interest" description="Disordered" evidence="4">
    <location>
        <begin position="134"/>
        <end position="288"/>
    </location>
</feature>
<dbReference type="Pfam" id="PF25984">
    <property type="entry name" value="BSH_YknX"/>
    <property type="match status" value="1"/>
</dbReference>
<comment type="subcellular location">
    <subcellularLocation>
        <location evidence="1">Cell envelope</location>
    </subcellularLocation>
</comment>
<feature type="region of interest" description="Disordered" evidence="4">
    <location>
        <begin position="332"/>
        <end position="352"/>
    </location>
</feature>
<dbReference type="PANTHER" id="PTHR32347">
    <property type="entry name" value="EFFLUX SYSTEM COMPONENT YKNX-RELATED"/>
    <property type="match status" value="1"/>
</dbReference>
<feature type="compositionally biased region" description="Basic and acidic residues" evidence="4">
    <location>
        <begin position="336"/>
        <end position="347"/>
    </location>
</feature>
<feature type="compositionally biased region" description="Gly residues" evidence="4">
    <location>
        <begin position="480"/>
        <end position="495"/>
    </location>
</feature>
<feature type="domain" description="YknX-like barrel-sandwich hybrid" evidence="5">
    <location>
        <begin position="62"/>
        <end position="570"/>
    </location>
</feature>
<dbReference type="Gene3D" id="2.40.420.20">
    <property type="match status" value="1"/>
</dbReference>
<evidence type="ECO:0000256" key="3">
    <source>
        <dbReference type="SAM" id="Coils"/>
    </source>
</evidence>
<feature type="coiled-coil region" evidence="3">
    <location>
        <begin position="501"/>
        <end position="535"/>
    </location>
</feature>
<evidence type="ECO:0000256" key="1">
    <source>
        <dbReference type="ARBA" id="ARBA00004196"/>
    </source>
</evidence>
<evidence type="ECO:0000256" key="2">
    <source>
        <dbReference type="ARBA" id="ARBA00023054"/>
    </source>
</evidence>
<reference evidence="6" key="1">
    <citation type="submission" date="2020-10" db="EMBL/GenBank/DDBJ databases">
        <authorList>
            <person name="Gilroy R."/>
        </authorList>
    </citation>
    <scope>NUCLEOTIDE SEQUENCE</scope>
    <source>
        <strain evidence="6">ChiSxjej1B13-7041</strain>
    </source>
</reference>
<feature type="compositionally biased region" description="Gly residues" evidence="4">
    <location>
        <begin position="138"/>
        <end position="150"/>
    </location>
</feature>
<name>A0A9D1EHU1_9FIRM</name>
<sequence>MKKSVVIAAAAGAVVLAGAGIFAAVRMANRKPVQVVPVQEMSMGGMGGTTNMSAMVSSDVSQNIYVTKNQKIQEIYVQEGQQVKVGDPLISYDMTLANLNLEIEEMKQEGIQLRIQKAEQDLKLLKAGKVPEQISIGNVGGSAGTGGGTGAKTEDDAEATAAGEKARVRLLSLSQPQQEKKESVSAAAQEEKTTATATPTPVDKPESTPGQSPTPTDKPESTPGQSPTPTDKPESTGTPDPGDKPGTSPSPSPVPTQSPTPTEKPVTSPTAKPDPEKPADGGPDYKDRIYKRLDYDSYPMSGKGTEKEPYIFVCQANSVVITGSFLNKMAGYPDTDENKAPDKEKDPQGNPVKGYRFKIETYGGEVKAVWIGNGEKLPWIHSENVFVLENQEALEKLGQALRPEVDAELLRSAVEAALIVAQDPGAYQMGPEMEAFLAALEKAQEILAKVDREESVLQTAINEAREQLTEAQKQLIPAPQGGGSIGGGVIGGGSSGPTYTKEEIQKMKEDKEKELRQLNLDLRQAELNVRKLAGDMKNQSINSTINGTVKSVGDPENPDGGNGDPFIQVVSSDGLYVQGNLSELLLDQVQEGQLAFGYGYESGVSFQAEIREVSLYPASGNYFWGGGNSNVSYYPFIAYIEDAAGLKNYEMVELNLQLDNQGEAASSESVYLSKAFIRSEDGIDYVMKDDGSGKLVRQEVQLGQLYYGSYEILSGLTLEDKVAFPYGKAVKEGAKTEDISYMEFLEDAYA</sequence>
<keyword evidence="2 3" id="KW-0175">Coiled coil</keyword>
<evidence type="ECO:0000313" key="7">
    <source>
        <dbReference type="Proteomes" id="UP000886841"/>
    </source>
</evidence>
<feature type="region of interest" description="Disordered" evidence="4">
    <location>
        <begin position="477"/>
        <end position="499"/>
    </location>
</feature>
<feature type="coiled-coil region" evidence="3">
    <location>
        <begin position="433"/>
        <end position="474"/>
    </location>
</feature>
<dbReference type="PANTHER" id="PTHR32347:SF14">
    <property type="entry name" value="EFFLUX SYSTEM COMPONENT YKNX-RELATED"/>
    <property type="match status" value="1"/>
</dbReference>
<feature type="compositionally biased region" description="Pro residues" evidence="4">
    <location>
        <begin position="248"/>
        <end position="258"/>
    </location>
</feature>
<dbReference type="AlphaFoldDB" id="A0A9D1EHU1"/>
<dbReference type="InterPro" id="IPR050465">
    <property type="entry name" value="UPF0194_transport"/>
</dbReference>
<evidence type="ECO:0000256" key="4">
    <source>
        <dbReference type="SAM" id="MobiDB-lite"/>
    </source>
</evidence>
<proteinExistence type="predicted"/>
<feature type="compositionally biased region" description="Basic and acidic residues" evidence="4">
    <location>
        <begin position="273"/>
        <end position="288"/>
    </location>
</feature>
<accession>A0A9D1EHU1</accession>
<dbReference type="GO" id="GO:0030313">
    <property type="term" value="C:cell envelope"/>
    <property type="evidence" value="ECO:0007669"/>
    <property type="project" value="UniProtKB-SubCell"/>
</dbReference>
<evidence type="ECO:0000313" key="6">
    <source>
        <dbReference type="EMBL" id="HIR91829.1"/>
    </source>
</evidence>
<feature type="coiled-coil region" evidence="3">
    <location>
        <begin position="89"/>
        <end position="121"/>
    </location>
</feature>
<comment type="caution">
    <text evidence="6">The sequence shown here is derived from an EMBL/GenBank/DDBJ whole genome shotgun (WGS) entry which is preliminary data.</text>
</comment>
<dbReference type="EMBL" id="DVHU01000004">
    <property type="protein sequence ID" value="HIR91829.1"/>
    <property type="molecule type" value="Genomic_DNA"/>
</dbReference>
<dbReference type="Proteomes" id="UP000886841">
    <property type="component" value="Unassembled WGS sequence"/>
</dbReference>